<dbReference type="InterPro" id="IPR030395">
    <property type="entry name" value="GP_PDE_dom"/>
</dbReference>
<dbReference type="PROSITE" id="PS51704">
    <property type="entry name" value="GP_PDE"/>
    <property type="match status" value="1"/>
</dbReference>
<keyword evidence="6" id="KW-1185">Reference proteome</keyword>
<reference evidence="4 6" key="2">
    <citation type="submission" date="2023-02" db="EMBL/GenBank/DDBJ databases">
        <title>Encephalitozoon hellem ATCC 50451 complete genome.</title>
        <authorList>
            <person name="Mascarenhas dos Santos A.C."/>
            <person name="Julian A.T."/>
            <person name="Pombert J.-F."/>
        </authorList>
    </citation>
    <scope>NUCLEOTIDE SEQUENCE [LARGE SCALE GENOMIC DNA]</scope>
    <source>
        <strain evidence="4 6">ATCC 50451</strain>
    </source>
</reference>
<protein>
    <submittedName>
        <fullName evidence="3">Glycerophosphoryldiester phosphodiesterase</fullName>
    </submittedName>
</protein>
<evidence type="ECO:0000313" key="5">
    <source>
        <dbReference type="Proteomes" id="UP001059546"/>
    </source>
</evidence>
<evidence type="ECO:0000313" key="4">
    <source>
        <dbReference type="EMBL" id="WEL37888.1"/>
    </source>
</evidence>
<accession>A0A9Q9FAP8</accession>
<dbReference type="PANTHER" id="PTHR22958:SF1">
    <property type="entry name" value="GLYCEROPHOSPHOCHOLINE PHOSPHODIESTERASE GPCPD1"/>
    <property type="match status" value="1"/>
</dbReference>
<dbReference type="Gene3D" id="3.20.20.190">
    <property type="entry name" value="Phosphatidylinositol (PI) phosphodiesterase"/>
    <property type="match status" value="1"/>
</dbReference>
<evidence type="ECO:0000313" key="6">
    <source>
        <dbReference type="Proteomes" id="UP001217963"/>
    </source>
</evidence>
<sequence length="431" mass="49735">MEQIDWSDPGFFFRDKLKKSSTTVEEEFRKIKTHRSERNKRTSASMIFCLVVESSREWKGMYVQATLEGKMFEMKARTEIHPQSFLIVEYNKEPARREPLCVNIEVWGPEEMISTKRFRILELEQSSKTPISFRIVYEGREEDVGMEVHCLQTNRNASQVHEDIRVIGHRGCGMNGLPTTKMTENTISSFKEAYRRGARWVETDVQLTKDHVPVIFHDFVIQTSTSSVGISEITLKEFLHIVGNQDEENCSLPCTLSRLLEQIDDRHGVNIEIKYPLPSEERRYKLKNLVPVEKVVEKVVEVVQISRRQKVIFSSFHPYVLLMIKLRLPNFGIFMLTEAKDNGENPYTNTLYDALYFCTKLGLDGVVLDWNCMATNPTDIVKIFKAFDLKTLVYGDEINDRNVIDTLNQAGVNGIIIDDLELICNAGNRDC</sequence>
<proteinExistence type="predicted"/>
<dbReference type="OrthoDB" id="197419at2759"/>
<dbReference type="EMBL" id="CP119062">
    <property type="protein sequence ID" value="WEL37888.1"/>
    <property type="molecule type" value="Genomic_DNA"/>
</dbReference>
<organism evidence="3 5">
    <name type="scientific">Encephalitozoon hellem</name>
    <name type="common">Microsporidian parasite</name>
    <dbReference type="NCBI Taxonomy" id="27973"/>
    <lineage>
        <taxon>Eukaryota</taxon>
        <taxon>Fungi</taxon>
        <taxon>Fungi incertae sedis</taxon>
        <taxon>Microsporidia</taxon>
        <taxon>Unikaryonidae</taxon>
        <taxon>Encephalitozoon</taxon>
    </lineage>
</organism>
<dbReference type="InterPro" id="IPR051578">
    <property type="entry name" value="GDPD"/>
</dbReference>
<reference evidence="3" key="1">
    <citation type="submission" date="2021-05" db="EMBL/GenBank/DDBJ databases">
        <title>Encephalitozoon hellem ATCC 50604 Complete Genome.</title>
        <authorList>
            <person name="Mascarenhas dos Santos A.C."/>
            <person name="Julian A.T."/>
            <person name="Pombert J.-F."/>
        </authorList>
    </citation>
    <scope>NUCLEOTIDE SEQUENCE</scope>
    <source>
        <strain evidence="3">ATCC 50604</strain>
    </source>
</reference>
<name>A0A9Q9FAP8_ENCHE</name>
<dbReference type="PROSITE" id="PS50007">
    <property type="entry name" value="PIPLC_X_DOMAIN"/>
    <property type="match status" value="1"/>
</dbReference>
<dbReference type="Proteomes" id="UP001059546">
    <property type="component" value="Chromosome I"/>
</dbReference>
<dbReference type="SUPFAM" id="SSF51695">
    <property type="entry name" value="PLC-like phosphodiesterases"/>
    <property type="match status" value="1"/>
</dbReference>
<dbReference type="GO" id="GO:0046475">
    <property type="term" value="P:glycerophospholipid catabolic process"/>
    <property type="evidence" value="ECO:0007669"/>
    <property type="project" value="TreeGrafter"/>
</dbReference>
<evidence type="ECO:0000313" key="3">
    <source>
        <dbReference type="EMBL" id="UTX42445.1"/>
    </source>
</evidence>
<evidence type="ECO:0000256" key="1">
    <source>
        <dbReference type="ARBA" id="ARBA00022801"/>
    </source>
</evidence>
<dbReference type="Pfam" id="PF03009">
    <property type="entry name" value="GDPD"/>
    <property type="match status" value="1"/>
</dbReference>
<gene>
    <name evidence="3" type="ORF">GPU96_01g01490</name>
    <name evidence="4" type="ORF">PFJ87_01g01420</name>
</gene>
<dbReference type="AlphaFoldDB" id="A0A9Q9FAP8"/>
<dbReference type="InterPro" id="IPR017946">
    <property type="entry name" value="PLC-like_Pdiesterase_TIM-brl"/>
</dbReference>
<keyword evidence="1" id="KW-0378">Hydrolase</keyword>
<dbReference type="GO" id="GO:0008081">
    <property type="term" value="F:phosphoric diester hydrolase activity"/>
    <property type="evidence" value="ECO:0007669"/>
    <property type="project" value="InterPro"/>
</dbReference>
<dbReference type="Proteomes" id="UP001217963">
    <property type="component" value="Chromosome I"/>
</dbReference>
<dbReference type="EMBL" id="CP075147">
    <property type="protein sequence ID" value="UTX42445.1"/>
    <property type="molecule type" value="Genomic_DNA"/>
</dbReference>
<dbReference type="PANTHER" id="PTHR22958">
    <property type="entry name" value="GLYCEROPHOSPHORYL DIESTER PHOSPHODIESTERASE"/>
    <property type="match status" value="1"/>
</dbReference>
<feature type="domain" description="GP-PDE" evidence="2">
    <location>
        <begin position="164"/>
        <end position="427"/>
    </location>
</feature>
<evidence type="ECO:0000259" key="2">
    <source>
        <dbReference type="PROSITE" id="PS51704"/>
    </source>
</evidence>